<dbReference type="Gene3D" id="3.40.50.1000">
    <property type="entry name" value="HAD superfamily/HAD-like"/>
    <property type="match status" value="1"/>
</dbReference>
<sequence>MAKRGVLFFDLDGTLADSGAGIHAALNEVFSTRGHEVLTLDELHMVIGPPLEESLPLLFEPRGVGHEQVQEFILGYRSIYKAKYLPHTQFNLGMDDAFHILREHWHVAVVTAKPEPQALVAIEALGITEHMVTIVGPDGDHAHPKTLLLERAVREVSEALGTEVLVSECWMIGDRHHDIDAGLHVGTRAMGVLWGFGSHDELAGAGAHAVVANPGELVTTLMNS</sequence>
<dbReference type="Pfam" id="PF13419">
    <property type="entry name" value="HAD_2"/>
    <property type="match status" value="1"/>
</dbReference>
<dbReference type="AlphaFoldDB" id="A0A6J6FQR0"/>
<dbReference type="InterPro" id="IPR050155">
    <property type="entry name" value="HAD-like_hydrolase_sf"/>
</dbReference>
<accession>A0A6J6FQR0</accession>
<dbReference type="SUPFAM" id="SSF56784">
    <property type="entry name" value="HAD-like"/>
    <property type="match status" value="1"/>
</dbReference>
<dbReference type="InterPro" id="IPR023198">
    <property type="entry name" value="PGP-like_dom2"/>
</dbReference>
<organism evidence="1">
    <name type="scientific">freshwater metagenome</name>
    <dbReference type="NCBI Taxonomy" id="449393"/>
    <lineage>
        <taxon>unclassified sequences</taxon>
        <taxon>metagenomes</taxon>
        <taxon>ecological metagenomes</taxon>
    </lineage>
</organism>
<dbReference type="GO" id="GO:0005829">
    <property type="term" value="C:cytosol"/>
    <property type="evidence" value="ECO:0007669"/>
    <property type="project" value="TreeGrafter"/>
</dbReference>
<protein>
    <submittedName>
        <fullName evidence="1">Unannotated protein</fullName>
    </submittedName>
</protein>
<evidence type="ECO:0000313" key="1">
    <source>
        <dbReference type="EMBL" id="CAB4589989.1"/>
    </source>
</evidence>
<reference evidence="1" key="1">
    <citation type="submission" date="2020-05" db="EMBL/GenBank/DDBJ databases">
        <authorList>
            <person name="Chiriac C."/>
            <person name="Salcher M."/>
            <person name="Ghai R."/>
            <person name="Kavagutti S V."/>
        </authorList>
    </citation>
    <scope>NUCLEOTIDE SEQUENCE</scope>
</reference>
<dbReference type="GO" id="GO:0004713">
    <property type="term" value="F:protein tyrosine kinase activity"/>
    <property type="evidence" value="ECO:0007669"/>
    <property type="project" value="TreeGrafter"/>
</dbReference>
<proteinExistence type="predicted"/>
<dbReference type="InterPro" id="IPR023214">
    <property type="entry name" value="HAD_sf"/>
</dbReference>
<dbReference type="EMBL" id="CAEZUL010000005">
    <property type="protein sequence ID" value="CAB4589989.1"/>
    <property type="molecule type" value="Genomic_DNA"/>
</dbReference>
<dbReference type="InterPro" id="IPR036412">
    <property type="entry name" value="HAD-like_sf"/>
</dbReference>
<dbReference type="PANTHER" id="PTHR43434">
    <property type="entry name" value="PHOSPHOGLYCOLATE PHOSPHATASE"/>
    <property type="match status" value="1"/>
</dbReference>
<dbReference type="PANTHER" id="PTHR43434:SF20">
    <property type="entry name" value="5'-NUCLEOTIDASE"/>
    <property type="match status" value="1"/>
</dbReference>
<dbReference type="Gene3D" id="1.10.150.240">
    <property type="entry name" value="Putative phosphatase, domain 2"/>
    <property type="match status" value="1"/>
</dbReference>
<dbReference type="InterPro" id="IPR041492">
    <property type="entry name" value="HAD_2"/>
</dbReference>
<name>A0A6J6FQR0_9ZZZZ</name>
<gene>
    <name evidence="1" type="ORF">UFOPK1808_00098</name>
</gene>